<organism evidence="2 3">
    <name type="scientific">Amycolatopsis keratiniphila subsp. keratiniphila</name>
    <dbReference type="NCBI Taxonomy" id="227715"/>
    <lineage>
        <taxon>Bacteria</taxon>
        <taxon>Bacillati</taxon>
        <taxon>Actinomycetota</taxon>
        <taxon>Actinomycetes</taxon>
        <taxon>Pseudonocardiales</taxon>
        <taxon>Pseudonocardiaceae</taxon>
        <taxon>Amycolatopsis</taxon>
        <taxon>Amycolatopsis japonica group</taxon>
    </lineage>
</organism>
<dbReference type="InterPro" id="IPR050266">
    <property type="entry name" value="AB_hydrolase_sf"/>
</dbReference>
<dbReference type="PANTHER" id="PTHR43798:SF33">
    <property type="entry name" value="HYDROLASE, PUTATIVE (AFU_ORTHOLOGUE AFUA_2G14860)-RELATED"/>
    <property type="match status" value="1"/>
</dbReference>
<dbReference type="OrthoDB" id="4027744at2"/>
<proteinExistence type="predicted"/>
<comment type="caution">
    <text evidence="2">The sequence shown here is derived from an EMBL/GenBank/DDBJ whole genome shotgun (WGS) entry which is preliminary data.</text>
</comment>
<reference evidence="2 3" key="1">
    <citation type="submission" date="2016-12" db="EMBL/GenBank/DDBJ databases">
        <title>Amycolatopsis keratiniphila subsp. keratiniphila genome sequencing and assembly.</title>
        <authorList>
            <person name="Mayilraj S."/>
            <person name="Kaur N."/>
        </authorList>
    </citation>
    <scope>NUCLEOTIDE SEQUENCE [LARGE SCALE GENOMIC DNA]</scope>
    <source>
        <strain evidence="2 3">DSM 44409</strain>
    </source>
</reference>
<dbReference type="InterPro" id="IPR000073">
    <property type="entry name" value="AB_hydrolase_1"/>
</dbReference>
<dbReference type="RefSeq" id="WP_063272293.1">
    <property type="nucleotide sequence ID" value="NZ_LQMT02000037.1"/>
</dbReference>
<dbReference type="Pfam" id="PF12697">
    <property type="entry name" value="Abhydrolase_6"/>
    <property type="match status" value="1"/>
</dbReference>
<evidence type="ECO:0000313" key="3">
    <source>
        <dbReference type="Proteomes" id="UP000076660"/>
    </source>
</evidence>
<dbReference type="GO" id="GO:0016020">
    <property type="term" value="C:membrane"/>
    <property type="evidence" value="ECO:0007669"/>
    <property type="project" value="TreeGrafter"/>
</dbReference>
<name>A0A1W2LKF7_9PSEU</name>
<dbReference type="Proteomes" id="UP000076660">
    <property type="component" value="Unassembled WGS sequence"/>
</dbReference>
<keyword evidence="2" id="KW-0378">Hydrolase</keyword>
<dbReference type="SUPFAM" id="SSF53474">
    <property type="entry name" value="alpha/beta-Hydrolases"/>
    <property type="match status" value="1"/>
</dbReference>
<dbReference type="InterPro" id="IPR029058">
    <property type="entry name" value="AB_hydrolase_fold"/>
</dbReference>
<feature type="domain" description="AB hydrolase-1" evidence="1">
    <location>
        <begin position="21"/>
        <end position="246"/>
    </location>
</feature>
<sequence>MNGSAVKAHTIAPGRPGAPLVLFAHGMEGHWKSWTPLAAHLDQGYRIVSLELPWKAGNDFRWRNRSFGKWLGDGLEMVGATPDVLVAHSFGANAALELMCALDPRVGSSVALFCPFYRLPRYEVTWRMFERSRETFTAHVGEGVRARLGKRAASLDPEVVDGMVKIALNRAGPLGFAAVFDRYAASADLQLGNVEIPTKVLVGGLDPTLPAESARVLADGMPGATLHTLDRGDHFFHVRYARYAAAEVTGLVEDVRTLPKVGELR</sequence>
<gene>
    <name evidence="2" type="ORF">AVR91_0234880</name>
</gene>
<protein>
    <submittedName>
        <fullName evidence="2">Alpha/beta hydrolase</fullName>
    </submittedName>
</protein>
<evidence type="ECO:0000259" key="1">
    <source>
        <dbReference type="Pfam" id="PF12697"/>
    </source>
</evidence>
<evidence type="ECO:0000313" key="2">
    <source>
        <dbReference type="EMBL" id="ONF63333.1"/>
    </source>
</evidence>
<dbReference type="GO" id="GO:0016787">
    <property type="term" value="F:hydrolase activity"/>
    <property type="evidence" value="ECO:0007669"/>
    <property type="project" value="UniProtKB-KW"/>
</dbReference>
<dbReference type="PANTHER" id="PTHR43798">
    <property type="entry name" value="MONOACYLGLYCEROL LIPASE"/>
    <property type="match status" value="1"/>
</dbReference>
<dbReference type="AlphaFoldDB" id="A0A1W2LKF7"/>
<dbReference type="Gene3D" id="3.40.50.1820">
    <property type="entry name" value="alpha/beta hydrolase"/>
    <property type="match status" value="1"/>
</dbReference>
<accession>A0A1W2LKF7</accession>
<dbReference type="EMBL" id="LQMT02000037">
    <property type="protein sequence ID" value="ONF63333.1"/>
    <property type="molecule type" value="Genomic_DNA"/>
</dbReference>